<dbReference type="EMBL" id="QSVA01000001">
    <property type="protein sequence ID" value="RGN97598.1"/>
    <property type="molecule type" value="Genomic_DNA"/>
</dbReference>
<evidence type="ECO:0000313" key="3">
    <source>
        <dbReference type="EMBL" id="RGN97598.1"/>
    </source>
</evidence>
<dbReference type="OrthoDB" id="1100806at2"/>
<dbReference type="EMBL" id="QSPV01000002">
    <property type="protein sequence ID" value="RGJ96543.1"/>
    <property type="molecule type" value="Genomic_DNA"/>
</dbReference>
<protein>
    <submittedName>
        <fullName evidence="1">Natural product, GG-Bacteroidales family</fullName>
    </submittedName>
    <submittedName>
        <fullName evidence="2">RSAM-modified peptide</fullName>
    </submittedName>
</protein>
<dbReference type="Proteomes" id="UP000260844">
    <property type="component" value="Unassembled WGS sequence"/>
</dbReference>
<dbReference type="InterPro" id="IPR026408">
    <property type="entry name" value="GG_sam_targ_CFB"/>
</dbReference>
<dbReference type="EMBL" id="CZAF01000001">
    <property type="protein sequence ID" value="CUO36080.1"/>
    <property type="molecule type" value="Genomic_DNA"/>
</dbReference>
<dbReference type="AlphaFoldDB" id="A0A174EJE9"/>
<accession>A0A174EJE9</accession>
<gene>
    <name evidence="4" type="ORF">DW729_13410</name>
    <name evidence="3" type="ORF">DXB37_01710</name>
    <name evidence="2" type="ORF">DXD40_03600</name>
    <name evidence="1" type="ORF">ERS852462_00173</name>
</gene>
<organism evidence="1 5">
    <name type="scientific">Bacteroides uniformis</name>
    <dbReference type="NCBI Taxonomy" id="820"/>
    <lineage>
        <taxon>Bacteria</taxon>
        <taxon>Pseudomonadati</taxon>
        <taxon>Bacteroidota</taxon>
        <taxon>Bacteroidia</taxon>
        <taxon>Bacteroidales</taxon>
        <taxon>Bacteroidaceae</taxon>
        <taxon>Bacteroides</taxon>
    </lineage>
</organism>
<evidence type="ECO:0000313" key="2">
    <source>
        <dbReference type="EMBL" id="RGJ96543.1"/>
    </source>
</evidence>
<proteinExistence type="predicted"/>
<evidence type="ECO:0000313" key="1">
    <source>
        <dbReference type="EMBL" id="CUO36080.1"/>
    </source>
</evidence>
<name>A0A174EJE9_BACUN</name>
<evidence type="ECO:0000313" key="4">
    <source>
        <dbReference type="EMBL" id="RHE58709.1"/>
    </source>
</evidence>
<dbReference type="EMBL" id="QSKL01000013">
    <property type="protein sequence ID" value="RHE58709.1"/>
    <property type="molecule type" value="Genomic_DNA"/>
</dbReference>
<dbReference type="RefSeq" id="WP_057097214.1">
    <property type="nucleotide sequence ID" value="NZ_CZAF01000001.1"/>
</dbReference>
<dbReference type="Proteomes" id="UP000284640">
    <property type="component" value="Unassembled WGS sequence"/>
</dbReference>
<dbReference type="Proteomes" id="UP000260759">
    <property type="component" value="Unassembled WGS sequence"/>
</dbReference>
<evidence type="ECO:0000313" key="8">
    <source>
        <dbReference type="Proteomes" id="UP000284640"/>
    </source>
</evidence>
<evidence type="ECO:0000313" key="5">
    <source>
        <dbReference type="Proteomes" id="UP000095614"/>
    </source>
</evidence>
<reference evidence="6 7" key="2">
    <citation type="submission" date="2018-08" db="EMBL/GenBank/DDBJ databases">
        <title>A genome reference for cultivated species of the human gut microbiota.</title>
        <authorList>
            <person name="Zou Y."/>
            <person name="Xue W."/>
            <person name="Luo G."/>
        </authorList>
    </citation>
    <scope>NUCLEOTIDE SEQUENCE [LARGE SCALE GENOMIC DNA]</scope>
    <source>
        <strain evidence="4 8">AM27-46</strain>
        <strain evidence="3 6">OM03-4</strain>
        <strain evidence="2 7">TM04-30</strain>
    </source>
</reference>
<dbReference type="NCBIfam" id="TIGR04149">
    <property type="entry name" value="GG_sam_targ_CFB"/>
    <property type="match status" value="1"/>
</dbReference>
<sequence>MKVLKKIKLNQLSKVELEKREMDALKGGNDCGDCTCSCYGGWSAYSAAPIASHINTATAYVPLAGR</sequence>
<dbReference type="Proteomes" id="UP000095614">
    <property type="component" value="Unassembled WGS sequence"/>
</dbReference>
<reference evidence="1 5" key="1">
    <citation type="submission" date="2015-09" db="EMBL/GenBank/DDBJ databases">
        <authorList>
            <consortium name="Pathogen Informatics"/>
        </authorList>
    </citation>
    <scope>NUCLEOTIDE SEQUENCE [LARGE SCALE GENOMIC DNA]</scope>
    <source>
        <strain evidence="1 5">2789STDY5834847</strain>
    </source>
</reference>
<evidence type="ECO:0000313" key="7">
    <source>
        <dbReference type="Proteomes" id="UP000260844"/>
    </source>
</evidence>
<evidence type="ECO:0000313" key="6">
    <source>
        <dbReference type="Proteomes" id="UP000260759"/>
    </source>
</evidence>